<keyword evidence="11" id="KW-1185">Reference proteome</keyword>
<dbReference type="InterPro" id="IPR052202">
    <property type="entry name" value="Yeast_MetPath_Reg"/>
</dbReference>
<comment type="caution">
    <text evidence="10">The sequence shown here is derived from an EMBL/GenBank/DDBJ whole genome shotgun (WGS) entry which is preliminary data.</text>
</comment>
<feature type="domain" description="Xylanolytic transcriptional activator regulatory" evidence="9">
    <location>
        <begin position="275"/>
        <end position="347"/>
    </location>
</feature>
<comment type="subcellular location">
    <subcellularLocation>
        <location evidence="1">Nucleus</location>
    </subcellularLocation>
</comment>
<feature type="region of interest" description="Disordered" evidence="8">
    <location>
        <begin position="32"/>
        <end position="71"/>
    </location>
</feature>
<evidence type="ECO:0000256" key="3">
    <source>
        <dbReference type="ARBA" id="ARBA00022833"/>
    </source>
</evidence>
<evidence type="ECO:0000256" key="2">
    <source>
        <dbReference type="ARBA" id="ARBA00022723"/>
    </source>
</evidence>
<feature type="compositionally biased region" description="Polar residues" evidence="8">
    <location>
        <begin position="58"/>
        <end position="71"/>
    </location>
</feature>
<dbReference type="GO" id="GO:0045944">
    <property type="term" value="P:positive regulation of transcription by RNA polymerase II"/>
    <property type="evidence" value="ECO:0007669"/>
    <property type="project" value="TreeGrafter"/>
</dbReference>
<dbReference type="GO" id="GO:0008270">
    <property type="term" value="F:zinc ion binding"/>
    <property type="evidence" value="ECO:0007669"/>
    <property type="project" value="InterPro"/>
</dbReference>
<dbReference type="PANTHER" id="PTHR47782:SF1">
    <property type="entry name" value="PYRIMIDINE PATHWAY REGULATORY PROTEIN 1"/>
    <property type="match status" value="1"/>
</dbReference>
<gene>
    <name evidence="10" type="ORF">NW762_010514</name>
</gene>
<dbReference type="PANTHER" id="PTHR47782">
    <property type="entry name" value="ZN(II)2CYS6 TRANSCRIPTION FACTOR (EUROFUNG)-RELATED"/>
    <property type="match status" value="1"/>
</dbReference>
<evidence type="ECO:0000256" key="8">
    <source>
        <dbReference type="SAM" id="MobiDB-lite"/>
    </source>
</evidence>
<keyword evidence="5" id="KW-0238">DNA-binding</keyword>
<dbReference type="Pfam" id="PF04082">
    <property type="entry name" value="Fungal_trans"/>
    <property type="match status" value="1"/>
</dbReference>
<dbReference type="EMBL" id="JAOQAZ010000024">
    <property type="protein sequence ID" value="KAJ4253359.1"/>
    <property type="molecule type" value="Genomic_DNA"/>
</dbReference>
<evidence type="ECO:0000313" key="10">
    <source>
        <dbReference type="EMBL" id="KAJ4253359.1"/>
    </source>
</evidence>
<keyword evidence="4" id="KW-0805">Transcription regulation</keyword>
<keyword evidence="6" id="KW-0804">Transcription</keyword>
<name>A0A9W8VA85_9HYPO</name>
<reference evidence="10" key="1">
    <citation type="submission" date="2022-09" db="EMBL/GenBank/DDBJ databases">
        <title>Fusarium specimens isolated from Avocado Roots.</title>
        <authorList>
            <person name="Stajich J."/>
            <person name="Roper C."/>
            <person name="Heimlech-Rivalta G."/>
        </authorList>
    </citation>
    <scope>NUCLEOTIDE SEQUENCE</scope>
    <source>
        <strain evidence="10">CF00136</strain>
    </source>
</reference>
<dbReference type="SMART" id="SM00906">
    <property type="entry name" value="Fungal_trans"/>
    <property type="match status" value="1"/>
</dbReference>
<dbReference type="InterPro" id="IPR007219">
    <property type="entry name" value="XnlR_reg_dom"/>
</dbReference>
<dbReference type="Proteomes" id="UP001152049">
    <property type="component" value="Unassembled WGS sequence"/>
</dbReference>
<proteinExistence type="predicted"/>
<sequence>MLPDAQHYVPGLERRIAYLESKLRENCIDDVDGESPQESMAAQSALSVPSDLEFGRTPSDTNTTDQTEGNINLNPDSDVRELVDTVVGLSRNRPGYDLSFPQVLLTELMHSARPGSVSQDRTEVPGTVGDMQITPSIASDLDTSAVTLPTEDTAQSLVNAYFQFADVAMPLLHQPSFRQQLDLVYSMPRTINFTETHIDTNSRTAVFFVLEVFAIALLSMQKQDPSRVSPWLADRYHKTALSALNKASLPGGVEGIQALLLIAQYSYHHPAFWAAWRTVGAALRLAVELGLHQDTTSGLDPLVLDTRRRTFWVAYSMDRNLSVAMSMPFGLSDGAISAEFPSDVADHFITLNGIETTAVSVPKQIALQMFRYRQIQSELRLMLWEPPHPYAPVNLAEWQNHMRKRIDNWYNSMPPGNNLGTWEKGVLNNFETTRNTALFNLYRPSPNNPTPSEEQAVAMAEVATNMIHLYQRLFREKRLSIYWQSIENVFSAGTALMLAYSRSPGVQEAITLSSLESLIHTCSSLLWGMVERFPALQGKRDAFDITASKVLEGLKAGPLENGDLSFLNIAGDFTAPEQTSDVFPDRDNSLATCNILPAETQQQSWFDFLAPDDFTFHSNQEPLLFQDLDIWNLVGNDPMPENDAGS</sequence>
<feature type="compositionally biased region" description="Polar residues" evidence="8">
    <location>
        <begin position="36"/>
        <end position="47"/>
    </location>
</feature>
<dbReference type="AlphaFoldDB" id="A0A9W8VA85"/>
<keyword evidence="2" id="KW-0479">Metal-binding</keyword>
<dbReference type="GO" id="GO:0000981">
    <property type="term" value="F:DNA-binding transcription factor activity, RNA polymerase II-specific"/>
    <property type="evidence" value="ECO:0007669"/>
    <property type="project" value="TreeGrafter"/>
</dbReference>
<dbReference type="CDD" id="cd12148">
    <property type="entry name" value="fungal_TF_MHR"/>
    <property type="match status" value="1"/>
</dbReference>
<protein>
    <recommendedName>
        <fullName evidence="9">Xylanolytic transcriptional activator regulatory domain-containing protein</fullName>
    </recommendedName>
</protein>
<evidence type="ECO:0000256" key="7">
    <source>
        <dbReference type="ARBA" id="ARBA00023242"/>
    </source>
</evidence>
<dbReference type="GO" id="GO:0005634">
    <property type="term" value="C:nucleus"/>
    <property type="evidence" value="ECO:0007669"/>
    <property type="project" value="UniProtKB-SubCell"/>
</dbReference>
<evidence type="ECO:0000256" key="5">
    <source>
        <dbReference type="ARBA" id="ARBA00023125"/>
    </source>
</evidence>
<evidence type="ECO:0000256" key="4">
    <source>
        <dbReference type="ARBA" id="ARBA00023015"/>
    </source>
</evidence>
<dbReference type="GO" id="GO:0006351">
    <property type="term" value="P:DNA-templated transcription"/>
    <property type="evidence" value="ECO:0007669"/>
    <property type="project" value="InterPro"/>
</dbReference>
<keyword evidence="3" id="KW-0862">Zinc</keyword>
<evidence type="ECO:0000313" key="11">
    <source>
        <dbReference type="Proteomes" id="UP001152049"/>
    </source>
</evidence>
<accession>A0A9W8VA85</accession>
<organism evidence="10 11">
    <name type="scientific">Fusarium torreyae</name>
    <dbReference type="NCBI Taxonomy" id="1237075"/>
    <lineage>
        <taxon>Eukaryota</taxon>
        <taxon>Fungi</taxon>
        <taxon>Dikarya</taxon>
        <taxon>Ascomycota</taxon>
        <taxon>Pezizomycotina</taxon>
        <taxon>Sordariomycetes</taxon>
        <taxon>Hypocreomycetidae</taxon>
        <taxon>Hypocreales</taxon>
        <taxon>Nectriaceae</taxon>
        <taxon>Fusarium</taxon>
    </lineage>
</organism>
<dbReference type="OrthoDB" id="189997at2759"/>
<evidence type="ECO:0000259" key="9">
    <source>
        <dbReference type="SMART" id="SM00906"/>
    </source>
</evidence>
<dbReference type="GO" id="GO:0043565">
    <property type="term" value="F:sequence-specific DNA binding"/>
    <property type="evidence" value="ECO:0007669"/>
    <property type="project" value="TreeGrafter"/>
</dbReference>
<evidence type="ECO:0000256" key="6">
    <source>
        <dbReference type="ARBA" id="ARBA00023163"/>
    </source>
</evidence>
<evidence type="ECO:0000256" key="1">
    <source>
        <dbReference type="ARBA" id="ARBA00004123"/>
    </source>
</evidence>
<keyword evidence="7" id="KW-0539">Nucleus</keyword>